<evidence type="ECO:0000256" key="9">
    <source>
        <dbReference type="SAM" id="Phobius"/>
    </source>
</evidence>
<evidence type="ECO:0000256" key="1">
    <source>
        <dbReference type="ARBA" id="ARBA00004651"/>
    </source>
</evidence>
<keyword evidence="6 9" id="KW-1133">Transmembrane helix</keyword>
<evidence type="ECO:0000313" key="13">
    <source>
        <dbReference type="Proteomes" id="UP000288351"/>
    </source>
</evidence>
<dbReference type="Pfam" id="PF24878">
    <property type="entry name" value="YkcB_C"/>
    <property type="match status" value="1"/>
</dbReference>
<feature type="transmembrane region" description="Helical" evidence="9">
    <location>
        <begin position="392"/>
        <end position="410"/>
    </location>
</feature>
<feature type="transmembrane region" description="Helical" evidence="9">
    <location>
        <begin position="196"/>
        <end position="229"/>
    </location>
</feature>
<dbReference type="GO" id="GO:0005886">
    <property type="term" value="C:plasma membrane"/>
    <property type="evidence" value="ECO:0007669"/>
    <property type="project" value="UniProtKB-SubCell"/>
</dbReference>
<feature type="compositionally biased region" description="Gly residues" evidence="8">
    <location>
        <begin position="574"/>
        <end position="627"/>
    </location>
</feature>
<feature type="domain" description="Glycosyltransferase RgtA/B/C/D-like" evidence="10">
    <location>
        <begin position="97"/>
        <end position="250"/>
    </location>
</feature>
<dbReference type="EMBL" id="BHXC01000006">
    <property type="protein sequence ID" value="GCB92463.1"/>
    <property type="molecule type" value="Genomic_DNA"/>
</dbReference>
<dbReference type="InterPro" id="IPR050297">
    <property type="entry name" value="LipidA_mod_glycosyltrf_83"/>
</dbReference>
<feature type="transmembrane region" description="Helical" evidence="9">
    <location>
        <begin position="143"/>
        <end position="165"/>
    </location>
</feature>
<evidence type="ECO:0000256" key="3">
    <source>
        <dbReference type="ARBA" id="ARBA00022676"/>
    </source>
</evidence>
<comment type="caution">
    <text evidence="12">The sequence shown here is derived from an EMBL/GenBank/DDBJ whole genome shotgun (WGS) entry which is preliminary data.</text>
</comment>
<sequence length="774" mass="79283">MSTRPPHTQQEPTAAPGDAAAPRGFVQRVVRGRPEDPRWARPALLALLVVTAALYLWDLSASKYANQFYSAAVQAGSVSWKAFFFGSSDAANAITVDKPPASLWPMELSVRLFGLSSWAVLVPEALMGVAAVGVLYATVRRRFGAAAGLLSGGALALTPVAALMFRFNNPDAMLCLLMVCAVACVLRALEAGRTKWLVLAGVCFGLGFLTKTLQAWLILPALAVVYAACAPVRLPKRLGQLLLAGLALVVSGGWWVAIVELLPASARPYVGGSQTNSFLELTFGYNGFGRIDGNERGSVGGGHRGGGMGGGWGQTGITRLFSSDMGGQISWLLPAALILLVVAVGVLWRARRAVDAERAAQRTEFLVWGGALLMTFTIFSFMSGIFHQYYNIALAPYVAALVGMGSVLLWRRGGRLARGVLAVVVAVTAVWSYVLLDRSPQWLPWLRWVVLVLGLLAAVGLLLTAGPASGGGARSAVDGDPAADDSEGDAAREPASVPGRARQRVGVVAGVAAGLGVATALAGPLAYTLDTVNTPKGGSIITAGPAVQGGGGFPGGGPGRMSWKGGKGTMPMPGGTGGQGRTGRGFPGGAAFPGGQGFPAGGGFPGGQKGGAAGHGGRSHGAGGGGGMGGLLNGASVSDQAKRLVERDADRYTWAAAAVGSQNAASYQLATQKPVMAIGGFNGSDPSPTLAQFQRYVAEGKIHYFIVGERGGFRGAPGGAEGKQAAGRGMPGGAMPGGGADKGPATQISTWIEKTFKKVTAGGATFYDLTQRKA</sequence>
<dbReference type="GO" id="GO:0016763">
    <property type="term" value="F:pentosyltransferase activity"/>
    <property type="evidence" value="ECO:0007669"/>
    <property type="project" value="TreeGrafter"/>
</dbReference>
<evidence type="ECO:0000256" key="8">
    <source>
        <dbReference type="SAM" id="MobiDB-lite"/>
    </source>
</evidence>
<dbReference type="Pfam" id="PF13231">
    <property type="entry name" value="PMT_2"/>
    <property type="match status" value="1"/>
</dbReference>
<feature type="transmembrane region" description="Helical" evidence="9">
    <location>
        <begin position="417"/>
        <end position="436"/>
    </location>
</feature>
<feature type="domain" description="Putative mannosyltransferase YkcA/B-like C-terminal" evidence="11">
    <location>
        <begin position="644"/>
        <end position="712"/>
    </location>
</feature>
<feature type="region of interest" description="Disordered" evidence="8">
    <location>
        <begin position="717"/>
        <end position="742"/>
    </location>
</feature>
<feature type="transmembrane region" description="Helical" evidence="9">
    <location>
        <begin position="39"/>
        <end position="57"/>
    </location>
</feature>
<dbReference type="InterPro" id="IPR056785">
    <property type="entry name" value="YkcA/B-like_C"/>
</dbReference>
<reference evidence="12 13" key="1">
    <citation type="journal article" date="2019" name="Microbiol. Resour. Announc.">
        <title>Draft Genome Sequence of the Most Traditional epsilon-Poly-l-Lysine Producer, Streptomyces albulus NBRC14147.</title>
        <authorList>
            <person name="Yamanaka K."/>
            <person name="Hamano Y."/>
        </authorList>
    </citation>
    <scope>NUCLEOTIDE SEQUENCE [LARGE SCALE GENOMIC DNA]</scope>
    <source>
        <strain evidence="12 13">NBRC 14147</strain>
    </source>
</reference>
<comment type="subcellular location">
    <subcellularLocation>
        <location evidence="1">Cell membrane</location>
        <topology evidence="1">Multi-pass membrane protein</topology>
    </subcellularLocation>
</comment>
<evidence type="ECO:0000313" key="12">
    <source>
        <dbReference type="EMBL" id="GCB92463.1"/>
    </source>
</evidence>
<keyword evidence="7 9" id="KW-0472">Membrane</keyword>
<evidence type="ECO:0000256" key="2">
    <source>
        <dbReference type="ARBA" id="ARBA00022475"/>
    </source>
</evidence>
<proteinExistence type="predicted"/>
<protein>
    <submittedName>
        <fullName evidence="12">Glycosyl transferase</fullName>
    </submittedName>
</protein>
<evidence type="ECO:0000256" key="6">
    <source>
        <dbReference type="ARBA" id="ARBA00022989"/>
    </source>
</evidence>
<feature type="transmembrane region" description="Helical" evidence="9">
    <location>
        <begin position="365"/>
        <end position="386"/>
    </location>
</feature>
<name>A0A401R4D6_STRNR</name>
<dbReference type="RefSeq" id="WP_016572916.1">
    <property type="nucleotide sequence ID" value="NZ_BHXC01000006.1"/>
</dbReference>
<feature type="compositionally biased region" description="Gly residues" evidence="8">
    <location>
        <begin position="547"/>
        <end position="559"/>
    </location>
</feature>
<keyword evidence="3" id="KW-0328">Glycosyltransferase</keyword>
<dbReference type="PANTHER" id="PTHR33908:SF3">
    <property type="entry name" value="UNDECAPRENYL PHOSPHATE-ALPHA-4-AMINO-4-DEOXY-L-ARABINOSE ARABINOSYL TRANSFERASE"/>
    <property type="match status" value="1"/>
</dbReference>
<dbReference type="AlphaFoldDB" id="A0A401R4D6"/>
<dbReference type="PANTHER" id="PTHR33908">
    <property type="entry name" value="MANNOSYLTRANSFERASE YKCB-RELATED"/>
    <property type="match status" value="1"/>
</dbReference>
<feature type="region of interest" description="Disordered" evidence="8">
    <location>
        <begin position="543"/>
        <end position="627"/>
    </location>
</feature>
<feature type="transmembrane region" description="Helical" evidence="9">
    <location>
        <begin position="172"/>
        <end position="190"/>
    </location>
</feature>
<dbReference type="GO" id="GO:0010041">
    <property type="term" value="P:response to iron(III) ion"/>
    <property type="evidence" value="ECO:0007669"/>
    <property type="project" value="TreeGrafter"/>
</dbReference>
<feature type="transmembrane region" description="Helical" evidence="9">
    <location>
        <begin position="329"/>
        <end position="350"/>
    </location>
</feature>
<feature type="transmembrane region" description="Helical" evidence="9">
    <location>
        <begin position="241"/>
        <end position="259"/>
    </location>
</feature>
<accession>A0A401R4D6</accession>
<gene>
    <name evidence="12" type="ORF">SALB_05229</name>
</gene>
<feature type="transmembrane region" description="Helical" evidence="9">
    <location>
        <begin position="505"/>
        <end position="527"/>
    </location>
</feature>
<evidence type="ECO:0000256" key="4">
    <source>
        <dbReference type="ARBA" id="ARBA00022679"/>
    </source>
</evidence>
<dbReference type="Proteomes" id="UP000288351">
    <property type="component" value="Unassembled WGS sequence"/>
</dbReference>
<keyword evidence="4 12" id="KW-0808">Transferase</keyword>
<dbReference type="InterPro" id="IPR038731">
    <property type="entry name" value="RgtA/B/C-like"/>
</dbReference>
<dbReference type="GO" id="GO:0009103">
    <property type="term" value="P:lipopolysaccharide biosynthetic process"/>
    <property type="evidence" value="ECO:0007669"/>
    <property type="project" value="UniProtKB-ARBA"/>
</dbReference>
<evidence type="ECO:0000259" key="11">
    <source>
        <dbReference type="Pfam" id="PF24878"/>
    </source>
</evidence>
<feature type="region of interest" description="Disordered" evidence="8">
    <location>
        <begin position="468"/>
        <end position="499"/>
    </location>
</feature>
<feature type="transmembrane region" description="Helical" evidence="9">
    <location>
        <begin position="112"/>
        <end position="137"/>
    </location>
</feature>
<evidence type="ECO:0000256" key="5">
    <source>
        <dbReference type="ARBA" id="ARBA00022692"/>
    </source>
</evidence>
<organism evidence="12 13">
    <name type="scientific">Streptomyces noursei</name>
    <name type="common">Streptomyces albulus</name>
    <dbReference type="NCBI Taxonomy" id="1971"/>
    <lineage>
        <taxon>Bacteria</taxon>
        <taxon>Bacillati</taxon>
        <taxon>Actinomycetota</taxon>
        <taxon>Actinomycetes</taxon>
        <taxon>Kitasatosporales</taxon>
        <taxon>Streptomycetaceae</taxon>
        <taxon>Streptomyces</taxon>
    </lineage>
</organism>
<evidence type="ECO:0000259" key="10">
    <source>
        <dbReference type="Pfam" id="PF13231"/>
    </source>
</evidence>
<keyword evidence="5 9" id="KW-0812">Transmembrane</keyword>
<evidence type="ECO:0000256" key="7">
    <source>
        <dbReference type="ARBA" id="ARBA00023136"/>
    </source>
</evidence>
<feature type="transmembrane region" description="Helical" evidence="9">
    <location>
        <begin position="442"/>
        <end position="465"/>
    </location>
</feature>
<keyword evidence="2" id="KW-1003">Cell membrane</keyword>
<feature type="compositionally biased region" description="Gly residues" evidence="8">
    <location>
        <begin position="729"/>
        <end position="741"/>
    </location>
</feature>